<gene>
    <name evidence="5" type="ORF">H0E87_015340</name>
</gene>
<keyword evidence="2" id="KW-0560">Oxidoreductase</keyword>
<comment type="caution">
    <text evidence="5">The sequence shown here is derived from an EMBL/GenBank/DDBJ whole genome shotgun (WGS) entry which is preliminary data.</text>
</comment>
<evidence type="ECO:0000256" key="2">
    <source>
        <dbReference type="ARBA" id="ARBA00023002"/>
    </source>
</evidence>
<dbReference type="AlphaFoldDB" id="A0A8T2Y4Q0"/>
<dbReference type="CDD" id="cd05356">
    <property type="entry name" value="17beta-HSD1_like_SDR_c"/>
    <property type="match status" value="1"/>
</dbReference>
<keyword evidence="4" id="KW-0472">Membrane</keyword>
<dbReference type="Gene3D" id="3.40.50.720">
    <property type="entry name" value="NAD(P)-binding Rossmann-like Domain"/>
    <property type="match status" value="1"/>
</dbReference>
<keyword evidence="6" id="KW-1185">Reference proteome</keyword>
<dbReference type="InterPro" id="IPR051019">
    <property type="entry name" value="VLCFA-Steroid_DH"/>
</dbReference>
<protein>
    <submittedName>
        <fullName evidence="5">Uncharacterized protein</fullName>
    </submittedName>
</protein>
<keyword evidence="4" id="KW-1133">Transmembrane helix</keyword>
<dbReference type="PANTHER" id="PTHR43899:SF26">
    <property type="entry name" value="ENOYL-(ACYL CARRIER) REDUCTASE"/>
    <property type="match status" value="1"/>
</dbReference>
<reference evidence="5" key="1">
    <citation type="journal article" date="2021" name="J. Hered.">
        <title>Genome Assembly of Salicaceae Populus deltoides (Eastern Cottonwood) I-69 Based on Nanopore Sequencing and Hi-C Technologies.</title>
        <authorList>
            <person name="Bai S."/>
            <person name="Wu H."/>
            <person name="Zhang J."/>
            <person name="Pan Z."/>
            <person name="Zhao W."/>
            <person name="Li Z."/>
            <person name="Tong C."/>
        </authorList>
    </citation>
    <scope>NUCLEOTIDE SEQUENCE</scope>
    <source>
        <tissue evidence="5">Leaf</tissue>
    </source>
</reference>
<dbReference type="InterPro" id="IPR036291">
    <property type="entry name" value="NAD(P)-bd_dom_sf"/>
</dbReference>
<proteinExistence type="inferred from homology"/>
<evidence type="ECO:0000313" key="5">
    <source>
        <dbReference type="EMBL" id="KAH8500064.1"/>
    </source>
</evidence>
<dbReference type="EMBL" id="JACEGQ020000008">
    <property type="protein sequence ID" value="KAH8500064.1"/>
    <property type="molecule type" value="Genomic_DNA"/>
</dbReference>
<accession>A0A8T2Y4Q0</accession>
<dbReference type="PRINTS" id="PR00081">
    <property type="entry name" value="GDHRDH"/>
</dbReference>
<dbReference type="GO" id="GO:0005783">
    <property type="term" value="C:endoplasmic reticulum"/>
    <property type="evidence" value="ECO:0007669"/>
    <property type="project" value="TreeGrafter"/>
</dbReference>
<evidence type="ECO:0000256" key="1">
    <source>
        <dbReference type="ARBA" id="ARBA00022857"/>
    </source>
</evidence>
<evidence type="ECO:0000256" key="3">
    <source>
        <dbReference type="RuleBase" id="RU000363"/>
    </source>
</evidence>
<dbReference type="Proteomes" id="UP000807159">
    <property type="component" value="Chromosome 8"/>
</dbReference>
<feature type="transmembrane region" description="Helical" evidence="4">
    <location>
        <begin position="15"/>
        <end position="39"/>
    </location>
</feature>
<dbReference type="PIRSF" id="PIRSF000126">
    <property type="entry name" value="11-beta-HSD1"/>
    <property type="match status" value="1"/>
</dbReference>
<dbReference type="PANTHER" id="PTHR43899">
    <property type="entry name" value="RH59310P"/>
    <property type="match status" value="1"/>
</dbReference>
<dbReference type="PRINTS" id="PR00080">
    <property type="entry name" value="SDRFAMILY"/>
</dbReference>
<dbReference type="SUPFAM" id="SSF51735">
    <property type="entry name" value="NAD(P)-binding Rossmann-fold domains"/>
    <property type="match status" value="1"/>
</dbReference>
<comment type="similarity">
    <text evidence="3">Belongs to the short-chain dehydrogenases/reductases (SDR) family.</text>
</comment>
<evidence type="ECO:0000256" key="4">
    <source>
        <dbReference type="SAM" id="Phobius"/>
    </source>
</evidence>
<dbReference type="GO" id="GO:0045703">
    <property type="term" value="F:ketoreductase activity"/>
    <property type="evidence" value="ECO:0007669"/>
    <property type="project" value="TreeGrafter"/>
</dbReference>
<sequence length="330" mass="36397">MVSACINHLLTQPMWLILVSSLGFLSFLQTSTSLLKWVYATFLRPKKNLKDYGSWALITGATDGIGKAFAHQLAQKDLSLILVGRNPTKLETVSSEIQAEHPGTKIKTVVFDFSSKASAGTVQSIIEKATEGLDVGVLINNLGITYPAASFFHEVDEKVWMDIVRVNLVGTSRVTKAVLPGMIKRKRGAIINIGSGAASVMPSHPLFTIYAATKAYIDQLSRCLYVEYRRCGIHVQCQVPLYVATKMTSRVASIQKSSLFITSPEAYAKAAIGRVGYEARCAPYWAHSIQWWLACLLPERVLDAWRLSVGIHRRGKLAAQVRANLQLVYP</sequence>
<keyword evidence="1" id="KW-0521">NADP</keyword>
<dbReference type="FunFam" id="3.40.50.720:FF:000137">
    <property type="entry name" value="Hydroxysteroid (17-beta) dehydrogenase 3"/>
    <property type="match status" value="1"/>
</dbReference>
<dbReference type="InterPro" id="IPR002347">
    <property type="entry name" value="SDR_fam"/>
</dbReference>
<organism evidence="5 6">
    <name type="scientific">Populus deltoides</name>
    <name type="common">Eastern poplar</name>
    <name type="synonym">Eastern cottonwood</name>
    <dbReference type="NCBI Taxonomy" id="3696"/>
    <lineage>
        <taxon>Eukaryota</taxon>
        <taxon>Viridiplantae</taxon>
        <taxon>Streptophyta</taxon>
        <taxon>Embryophyta</taxon>
        <taxon>Tracheophyta</taxon>
        <taxon>Spermatophyta</taxon>
        <taxon>Magnoliopsida</taxon>
        <taxon>eudicotyledons</taxon>
        <taxon>Gunneridae</taxon>
        <taxon>Pentapetalae</taxon>
        <taxon>rosids</taxon>
        <taxon>fabids</taxon>
        <taxon>Malpighiales</taxon>
        <taxon>Salicaceae</taxon>
        <taxon>Saliceae</taxon>
        <taxon>Populus</taxon>
    </lineage>
</organism>
<dbReference type="Pfam" id="PF00106">
    <property type="entry name" value="adh_short"/>
    <property type="match status" value="1"/>
</dbReference>
<keyword evidence="4" id="KW-0812">Transmembrane</keyword>
<name>A0A8T2Y4Q0_POPDE</name>
<evidence type="ECO:0000313" key="6">
    <source>
        <dbReference type="Proteomes" id="UP000807159"/>
    </source>
</evidence>